<keyword evidence="6" id="KW-0804">Transcription</keyword>
<dbReference type="InterPro" id="IPR014752">
    <property type="entry name" value="Arrestin-like_C"/>
</dbReference>
<dbReference type="InterPro" id="IPR011022">
    <property type="entry name" value="Arrestin_C-like"/>
</dbReference>
<evidence type="ECO:0000313" key="8">
    <source>
        <dbReference type="EMBL" id="GCB73051.1"/>
    </source>
</evidence>
<organism evidence="8 9">
    <name type="scientific">Scyliorhinus torazame</name>
    <name type="common">Cloudy catshark</name>
    <name type="synonym">Catulus torazame</name>
    <dbReference type="NCBI Taxonomy" id="75743"/>
    <lineage>
        <taxon>Eukaryota</taxon>
        <taxon>Metazoa</taxon>
        <taxon>Chordata</taxon>
        <taxon>Craniata</taxon>
        <taxon>Vertebrata</taxon>
        <taxon>Chondrichthyes</taxon>
        <taxon>Elasmobranchii</taxon>
        <taxon>Galeomorphii</taxon>
        <taxon>Galeoidea</taxon>
        <taxon>Carcharhiniformes</taxon>
        <taxon>Scyliorhinidae</taxon>
        <taxon>Scyliorhinus</taxon>
    </lineage>
</organism>
<sequence>MLVSQALFLSDGYVCIAAQIDRKGYCQGDETIINGQFQNNCSRIVVPKAAILAKQTYQVNGGTKVLKQNLTAVMGNHIISRMSGSWCGKCLRVPTAKPSTSCNIIQLEYSLLVYVHIPGSKKLVLDLPLVIGTVPYGGRTAGHRVLPVTVAA</sequence>
<dbReference type="SMART" id="SM01017">
    <property type="entry name" value="Arrestin_C"/>
    <property type="match status" value="1"/>
</dbReference>
<keyword evidence="5" id="KW-0805">Transcription regulation</keyword>
<dbReference type="InterPro" id="IPR014756">
    <property type="entry name" value="Ig_E-set"/>
</dbReference>
<feature type="domain" description="Arrestin C-terminal-like" evidence="7">
    <location>
        <begin position="10"/>
        <end position="136"/>
    </location>
</feature>
<keyword evidence="2" id="KW-0963">Cytoplasm</keyword>
<evidence type="ECO:0000259" key="7">
    <source>
        <dbReference type="SMART" id="SM01017"/>
    </source>
</evidence>
<comment type="caution">
    <text evidence="8">The sequence shown here is derived from an EMBL/GenBank/DDBJ whole genome shotgun (WGS) entry which is preliminary data.</text>
</comment>
<dbReference type="OMA" id="NIRYMIT"/>
<name>A0A401PIX9_SCYTO</name>
<evidence type="ECO:0000313" key="9">
    <source>
        <dbReference type="Proteomes" id="UP000288216"/>
    </source>
</evidence>
<dbReference type="InterPro" id="IPR050357">
    <property type="entry name" value="Arrestin_domain-protein"/>
</dbReference>
<evidence type="ECO:0000256" key="5">
    <source>
        <dbReference type="ARBA" id="ARBA00023015"/>
    </source>
</evidence>
<comment type="subcellular location">
    <subcellularLocation>
        <location evidence="1">Cytoplasm</location>
    </subcellularLocation>
</comment>
<evidence type="ECO:0000256" key="4">
    <source>
        <dbReference type="ARBA" id="ARBA00022843"/>
    </source>
</evidence>
<dbReference type="SUPFAM" id="SSF81296">
    <property type="entry name" value="E set domains"/>
    <property type="match status" value="1"/>
</dbReference>
<keyword evidence="3" id="KW-0597">Phosphoprotein</keyword>
<evidence type="ECO:0000256" key="3">
    <source>
        <dbReference type="ARBA" id="ARBA00022553"/>
    </source>
</evidence>
<keyword evidence="4" id="KW-0832">Ubl conjugation</keyword>
<evidence type="ECO:0000256" key="2">
    <source>
        <dbReference type="ARBA" id="ARBA00022490"/>
    </source>
</evidence>
<evidence type="ECO:0000256" key="6">
    <source>
        <dbReference type="ARBA" id="ARBA00023163"/>
    </source>
</evidence>
<dbReference type="Pfam" id="PF02752">
    <property type="entry name" value="Arrestin_C"/>
    <property type="match status" value="1"/>
</dbReference>
<dbReference type="Proteomes" id="UP000288216">
    <property type="component" value="Unassembled WGS sequence"/>
</dbReference>
<protein>
    <recommendedName>
        <fullName evidence="7">Arrestin C-terminal-like domain-containing protein</fullName>
    </recommendedName>
</protein>
<proteinExistence type="predicted"/>
<dbReference type="AlphaFoldDB" id="A0A401PIX9"/>
<dbReference type="PANTHER" id="PTHR11188:SF14">
    <property type="entry name" value="THIOREDOXIN-INTERACTING PROTEIN"/>
    <property type="match status" value="1"/>
</dbReference>
<dbReference type="GO" id="GO:0005737">
    <property type="term" value="C:cytoplasm"/>
    <property type="evidence" value="ECO:0007669"/>
    <property type="project" value="UniProtKB-SubCell"/>
</dbReference>
<gene>
    <name evidence="8" type="ORF">scyTo_0006601</name>
</gene>
<dbReference type="GO" id="GO:0031625">
    <property type="term" value="F:ubiquitin protein ligase binding"/>
    <property type="evidence" value="ECO:0007669"/>
    <property type="project" value="TreeGrafter"/>
</dbReference>
<reference evidence="8 9" key="1">
    <citation type="journal article" date="2018" name="Nat. Ecol. Evol.">
        <title>Shark genomes provide insights into elasmobranch evolution and the origin of vertebrates.</title>
        <authorList>
            <person name="Hara Y"/>
            <person name="Yamaguchi K"/>
            <person name="Onimaru K"/>
            <person name="Kadota M"/>
            <person name="Koyanagi M"/>
            <person name="Keeley SD"/>
            <person name="Tatsumi K"/>
            <person name="Tanaka K"/>
            <person name="Motone F"/>
            <person name="Kageyama Y"/>
            <person name="Nozu R"/>
            <person name="Adachi N"/>
            <person name="Nishimura O"/>
            <person name="Nakagawa R"/>
            <person name="Tanegashima C"/>
            <person name="Kiyatake I"/>
            <person name="Matsumoto R"/>
            <person name="Murakumo K"/>
            <person name="Nishida K"/>
            <person name="Terakita A"/>
            <person name="Kuratani S"/>
            <person name="Sato K"/>
            <person name="Hyodo S Kuraku.S."/>
        </authorList>
    </citation>
    <scope>NUCLEOTIDE SEQUENCE [LARGE SCALE GENOMIC DNA]</scope>
</reference>
<evidence type="ECO:0000256" key="1">
    <source>
        <dbReference type="ARBA" id="ARBA00004496"/>
    </source>
</evidence>
<accession>A0A401PIX9</accession>
<dbReference type="PANTHER" id="PTHR11188">
    <property type="entry name" value="ARRESTIN DOMAIN CONTAINING PROTEIN"/>
    <property type="match status" value="1"/>
</dbReference>
<dbReference type="EMBL" id="BFAA01002254">
    <property type="protein sequence ID" value="GCB73051.1"/>
    <property type="molecule type" value="Genomic_DNA"/>
</dbReference>
<dbReference type="GO" id="GO:0015031">
    <property type="term" value="P:protein transport"/>
    <property type="evidence" value="ECO:0007669"/>
    <property type="project" value="TreeGrafter"/>
</dbReference>
<dbReference type="OrthoDB" id="2333384at2759"/>
<dbReference type="STRING" id="75743.A0A401PIX9"/>
<keyword evidence="9" id="KW-1185">Reference proteome</keyword>
<dbReference type="Gene3D" id="2.60.40.640">
    <property type="match status" value="1"/>
</dbReference>